<organism evidence="2 3">
    <name type="scientific">Paenibacillus azoreducens</name>
    <dbReference type="NCBI Taxonomy" id="116718"/>
    <lineage>
        <taxon>Bacteria</taxon>
        <taxon>Bacillati</taxon>
        <taxon>Bacillota</taxon>
        <taxon>Bacilli</taxon>
        <taxon>Bacillales</taxon>
        <taxon>Paenibacillaceae</taxon>
        <taxon>Paenibacillus</taxon>
    </lineage>
</organism>
<reference evidence="2 3" key="1">
    <citation type="submission" date="2021-03" db="EMBL/GenBank/DDBJ databases">
        <title>Antimicrobial resistance genes in bacteria isolated from Japanese honey, and their potential for conferring macrolide and lincosamide resistance in the American foulbrood pathogen Paenibacillus larvae.</title>
        <authorList>
            <person name="Okamoto M."/>
            <person name="Kumagai M."/>
            <person name="Kanamori H."/>
            <person name="Takamatsu D."/>
        </authorList>
    </citation>
    <scope>NUCLEOTIDE SEQUENCE [LARGE SCALE GENOMIC DNA]</scope>
    <source>
        <strain evidence="2 3">J34TS1</strain>
    </source>
</reference>
<dbReference type="CDD" id="cd04301">
    <property type="entry name" value="NAT_SF"/>
    <property type="match status" value="1"/>
</dbReference>
<dbReference type="Proteomes" id="UP000682811">
    <property type="component" value="Unassembled WGS sequence"/>
</dbReference>
<dbReference type="EMBL" id="BORT01000040">
    <property type="protein sequence ID" value="GIO50922.1"/>
    <property type="molecule type" value="Genomic_DNA"/>
</dbReference>
<accession>A0A920CVW6</accession>
<dbReference type="GO" id="GO:0016747">
    <property type="term" value="F:acyltransferase activity, transferring groups other than amino-acyl groups"/>
    <property type="evidence" value="ECO:0007669"/>
    <property type="project" value="InterPro"/>
</dbReference>
<dbReference type="Gene3D" id="3.40.630.30">
    <property type="match status" value="1"/>
</dbReference>
<proteinExistence type="predicted"/>
<dbReference type="PROSITE" id="PS51186">
    <property type="entry name" value="GNAT"/>
    <property type="match status" value="1"/>
</dbReference>
<evidence type="ECO:0000259" key="1">
    <source>
        <dbReference type="PROSITE" id="PS51186"/>
    </source>
</evidence>
<dbReference type="Pfam" id="PF00583">
    <property type="entry name" value="Acetyltransf_1"/>
    <property type="match status" value="1"/>
</dbReference>
<evidence type="ECO:0000313" key="2">
    <source>
        <dbReference type="EMBL" id="GIO50922.1"/>
    </source>
</evidence>
<evidence type="ECO:0000313" key="3">
    <source>
        <dbReference type="Proteomes" id="UP000682811"/>
    </source>
</evidence>
<gene>
    <name evidence="2" type="ORF">J34TS1_56870</name>
</gene>
<dbReference type="InterPro" id="IPR016181">
    <property type="entry name" value="Acyl_CoA_acyltransferase"/>
</dbReference>
<dbReference type="SUPFAM" id="SSF55729">
    <property type="entry name" value="Acyl-CoA N-acyltransferases (Nat)"/>
    <property type="match status" value="1"/>
</dbReference>
<sequence>MQTIQLTELNHENIEELSGYCLRSKPHADGYKNKNNWLKDQMEYGLKYIKLLENGKQAGFIEYTASETSSRVIYADNYLIIHCLWVNIAGKGYGTALLNKCIEDARKQNKYGVAVVTNQGTSWLPSKDIFLKNGFSTIQEAPHGFELLVHKLEAAAPSPFFPNDWEERLKASNELTILRTNQCPFVDIATENVLEGAKELGLDVKIMDLKSKEELMELSPTPYGIFGVIYKRQLVTFHRLTVHSVIKRLKAIMKENL</sequence>
<dbReference type="RefSeq" id="WP_212981009.1">
    <property type="nucleotide sequence ID" value="NZ_AP025343.1"/>
</dbReference>
<dbReference type="AlphaFoldDB" id="A0A920CVW6"/>
<name>A0A920CVW6_9BACL</name>
<feature type="domain" description="N-acetyltransferase" evidence="1">
    <location>
        <begin position="4"/>
        <end position="153"/>
    </location>
</feature>
<comment type="caution">
    <text evidence="2">The sequence shown here is derived from an EMBL/GenBank/DDBJ whole genome shotgun (WGS) entry which is preliminary data.</text>
</comment>
<keyword evidence="3" id="KW-1185">Reference proteome</keyword>
<dbReference type="InterPro" id="IPR000182">
    <property type="entry name" value="GNAT_dom"/>
</dbReference>
<protein>
    <recommendedName>
        <fullName evidence="1">N-acetyltransferase domain-containing protein</fullName>
    </recommendedName>
</protein>